<dbReference type="Proteomes" id="UP000035720">
    <property type="component" value="Unassembled WGS sequence"/>
</dbReference>
<dbReference type="RefSeq" id="WP_048544099.1">
    <property type="nucleotide sequence ID" value="NZ_HF571038.1"/>
</dbReference>
<name>A0A077MF52_9MICO</name>
<dbReference type="EMBL" id="CAJC01000194">
    <property type="protein sequence ID" value="CCI54650.1"/>
    <property type="molecule type" value="Genomic_DNA"/>
</dbReference>
<accession>A0A077MF52</accession>
<dbReference type="AlphaFoldDB" id="A0A077MF52"/>
<sequence>MDSIDGAEAYYGIRGDRDPAEVAAHEFEHLEGDPRVFAGAMAEWLADARGDAICAMEEGGFARWIPIVSGGADLDGHDYDELVEQNKEEWARRELDLLAEANARRAS</sequence>
<proteinExistence type="predicted"/>
<evidence type="ECO:0000313" key="1">
    <source>
        <dbReference type="EMBL" id="CCI54650.1"/>
    </source>
</evidence>
<organism evidence="1 2">
    <name type="scientific">Nostocoides jenkinsii Ben 74</name>
    <dbReference type="NCBI Taxonomy" id="1193518"/>
    <lineage>
        <taxon>Bacteria</taxon>
        <taxon>Bacillati</taxon>
        <taxon>Actinomycetota</taxon>
        <taxon>Actinomycetes</taxon>
        <taxon>Micrococcales</taxon>
        <taxon>Intrasporangiaceae</taxon>
        <taxon>Nostocoides</taxon>
    </lineage>
</organism>
<protein>
    <submittedName>
        <fullName evidence="1">Uncharacterized protein</fullName>
    </submittedName>
</protein>
<reference evidence="1 2" key="1">
    <citation type="journal article" date="2013" name="ISME J.">
        <title>A metabolic model for members of the genus Tetrasphaera involved in enhanced biological phosphorus removal.</title>
        <authorList>
            <person name="Kristiansen R."/>
            <person name="Nguyen H.T.T."/>
            <person name="Saunders A.M."/>
            <person name="Nielsen J.L."/>
            <person name="Wimmer R."/>
            <person name="Le V.Q."/>
            <person name="McIlroy S.J."/>
            <person name="Petrovski S."/>
            <person name="Seviour R.J."/>
            <person name="Calteau A."/>
            <person name="Nielsen K.L."/>
            <person name="Nielsen P.H."/>
        </authorList>
    </citation>
    <scope>NUCLEOTIDE SEQUENCE [LARGE SCALE GENOMIC DNA]</scope>
    <source>
        <strain evidence="1 2">Ben 74</strain>
    </source>
</reference>
<evidence type="ECO:0000313" key="2">
    <source>
        <dbReference type="Proteomes" id="UP000035720"/>
    </source>
</evidence>
<gene>
    <name evidence="1" type="ORF">BN13_80019</name>
</gene>
<keyword evidence="2" id="KW-1185">Reference proteome</keyword>
<comment type="caution">
    <text evidence="1">The sequence shown here is derived from an EMBL/GenBank/DDBJ whole genome shotgun (WGS) entry which is preliminary data.</text>
</comment>